<organism evidence="1 2">
    <name type="scientific">Salipiger bermudensis (strain DSM 26914 / JCM 13377 / KCTC 12554 / HTCC2601)</name>
    <name type="common">Pelagibaca bermudensis</name>
    <dbReference type="NCBI Taxonomy" id="314265"/>
    <lineage>
        <taxon>Bacteria</taxon>
        <taxon>Pseudomonadati</taxon>
        <taxon>Pseudomonadota</taxon>
        <taxon>Alphaproteobacteria</taxon>
        <taxon>Rhodobacterales</taxon>
        <taxon>Roseobacteraceae</taxon>
        <taxon>Salipiger</taxon>
    </lineage>
</organism>
<accession>Q0FIX7</accession>
<dbReference type="Proteomes" id="UP000006230">
    <property type="component" value="Unassembled WGS sequence"/>
</dbReference>
<dbReference type="HOGENOM" id="CLU_2539550_0_0_5"/>
<reference evidence="1 2" key="1">
    <citation type="journal article" date="2010" name="J. Bacteriol.">
        <title>Genome sequences of Pelagibaca bermudensis HTCC2601T and Maritimibacter alkaliphilus HTCC2654T, the type strains of two marine Roseobacter genera.</title>
        <authorList>
            <person name="Thrash J.C."/>
            <person name="Cho J.C."/>
            <person name="Ferriera S."/>
            <person name="Johnson J."/>
            <person name="Vergin K.L."/>
            <person name="Giovannoni S.J."/>
        </authorList>
    </citation>
    <scope>NUCLEOTIDE SEQUENCE [LARGE SCALE GENOMIC DNA]</scope>
    <source>
        <strain evidence="2">DSM 26914 / JCM 13377 / KCTC 12554 / HTCC2601</strain>
    </source>
</reference>
<dbReference type="AlphaFoldDB" id="Q0FIX7"/>
<proteinExistence type="predicted"/>
<sequence length="83" mass="9262">MEAQMNDTFENAVTPEIWCERLRSQGAEVSARVLRAKARSCGHYYALGRVMLLSAEHVEAILSVEGAQVRRGGQAIRTWSRGK</sequence>
<comment type="caution">
    <text evidence="1">The sequence shown here is derived from an EMBL/GenBank/DDBJ whole genome shotgun (WGS) entry which is preliminary data.</text>
</comment>
<dbReference type="EMBL" id="AATQ01000054">
    <property type="protein sequence ID" value="EAU44146.1"/>
    <property type="molecule type" value="Genomic_DNA"/>
</dbReference>
<evidence type="ECO:0000313" key="2">
    <source>
        <dbReference type="Proteomes" id="UP000006230"/>
    </source>
</evidence>
<gene>
    <name evidence="1" type="ORF">R2601_11719</name>
</gene>
<evidence type="ECO:0000313" key="1">
    <source>
        <dbReference type="EMBL" id="EAU44146.1"/>
    </source>
</evidence>
<keyword evidence="2" id="KW-1185">Reference proteome</keyword>
<protein>
    <submittedName>
        <fullName evidence="1">Uncharacterized protein</fullName>
    </submittedName>
</protein>
<dbReference type="eggNOG" id="ENOG5033GHV">
    <property type="taxonomic scope" value="Bacteria"/>
</dbReference>
<name>Q0FIX7_SALBH</name>